<sequence>MGDRDGGEVVCVTGASGYIGSWIVCFLLQKGYTVHGTLQNINDEKETKHLEALEGAESRLRLFQMDLLDYDSIVAAIRGTTGVFHLASPCIVQTVDDPEKMVVEPAVKGTINVLTAAKELGVGRVVVTSSISAIMPNPSWPADRVMNEESWTDIDFCRKNEIWYAVSKTLAEKSAWEFAKENGLDVVVINPGTAMGPMLTPVINASMQQLLHLLQGSTYDGKNFHLGVVHVKDVARAHILLYENTSATGRHLCVEAITRFCDHAAKVAELYPDYNVHRFSDTQPEQMRAKNASKKLIDLGLEFIPEEQIIRDGVESLKSKGFI</sequence>
<comment type="caution">
    <text evidence="4">The sequence shown here is derived from an EMBL/GenBank/DDBJ whole genome shotgun (WGS) entry which is preliminary data.</text>
</comment>
<dbReference type="CDD" id="cd08958">
    <property type="entry name" value="FR_SDR_e"/>
    <property type="match status" value="1"/>
</dbReference>
<keyword evidence="2" id="KW-0560">Oxidoreductase</keyword>
<keyword evidence="1" id="KW-0521">NADP</keyword>
<evidence type="ECO:0000256" key="2">
    <source>
        <dbReference type="ARBA" id="ARBA00023002"/>
    </source>
</evidence>
<keyword evidence="5" id="KW-1185">Reference proteome</keyword>
<proteinExistence type="predicted"/>
<organism evidence="4 5">
    <name type="scientific">Lithospermum erythrorhizon</name>
    <name type="common">Purple gromwell</name>
    <name type="synonym">Lithospermum officinale var. erythrorhizon</name>
    <dbReference type="NCBI Taxonomy" id="34254"/>
    <lineage>
        <taxon>Eukaryota</taxon>
        <taxon>Viridiplantae</taxon>
        <taxon>Streptophyta</taxon>
        <taxon>Embryophyta</taxon>
        <taxon>Tracheophyta</taxon>
        <taxon>Spermatophyta</taxon>
        <taxon>Magnoliopsida</taxon>
        <taxon>eudicotyledons</taxon>
        <taxon>Gunneridae</taxon>
        <taxon>Pentapetalae</taxon>
        <taxon>asterids</taxon>
        <taxon>lamiids</taxon>
        <taxon>Boraginales</taxon>
        <taxon>Boraginaceae</taxon>
        <taxon>Boraginoideae</taxon>
        <taxon>Lithospermeae</taxon>
        <taxon>Lithospermum</taxon>
    </lineage>
</organism>
<reference evidence="4 5" key="1">
    <citation type="submission" date="2024-01" db="EMBL/GenBank/DDBJ databases">
        <title>The complete chloroplast genome sequence of Lithospermum erythrorhizon: insights into the phylogenetic relationship among Boraginaceae species and the maternal lineages of purple gromwells.</title>
        <authorList>
            <person name="Okada T."/>
            <person name="Watanabe K."/>
        </authorList>
    </citation>
    <scope>NUCLEOTIDE SEQUENCE [LARGE SCALE GENOMIC DNA]</scope>
</reference>
<gene>
    <name evidence="4" type="ORF">LIER_38027</name>
</gene>
<dbReference type="InterPro" id="IPR050425">
    <property type="entry name" value="NAD(P)_dehydrat-like"/>
</dbReference>
<dbReference type="PANTHER" id="PTHR10366">
    <property type="entry name" value="NAD DEPENDENT EPIMERASE/DEHYDRATASE"/>
    <property type="match status" value="1"/>
</dbReference>
<protein>
    <submittedName>
        <fullName evidence="4">Dehydratase</fullName>
    </submittedName>
</protein>
<dbReference type="InterPro" id="IPR036291">
    <property type="entry name" value="NAD(P)-bd_dom_sf"/>
</dbReference>
<accession>A0AAV3PV01</accession>
<name>A0AAV3PV01_LITER</name>
<dbReference type="EMBL" id="BAABME010018818">
    <property type="protein sequence ID" value="GAA0155123.1"/>
    <property type="molecule type" value="Genomic_DNA"/>
</dbReference>
<dbReference type="Pfam" id="PF01370">
    <property type="entry name" value="Epimerase"/>
    <property type="match status" value="1"/>
</dbReference>
<dbReference type="Proteomes" id="UP001454036">
    <property type="component" value="Unassembled WGS sequence"/>
</dbReference>
<feature type="domain" description="NAD-dependent epimerase/dehydratase" evidence="3">
    <location>
        <begin position="10"/>
        <end position="247"/>
    </location>
</feature>
<dbReference type="PANTHER" id="PTHR10366:SF369">
    <property type="entry name" value="CINNAMOYL-COA REDUCTASE-LIKE PROTEIN"/>
    <property type="match status" value="1"/>
</dbReference>
<evidence type="ECO:0000313" key="4">
    <source>
        <dbReference type="EMBL" id="GAA0155123.1"/>
    </source>
</evidence>
<dbReference type="GO" id="GO:0016616">
    <property type="term" value="F:oxidoreductase activity, acting on the CH-OH group of donors, NAD or NADP as acceptor"/>
    <property type="evidence" value="ECO:0007669"/>
    <property type="project" value="TreeGrafter"/>
</dbReference>
<dbReference type="FunFam" id="3.40.50.720:FF:000219">
    <property type="entry name" value="Cinnamoyl-CoA reductase 1"/>
    <property type="match status" value="1"/>
</dbReference>
<evidence type="ECO:0000313" key="5">
    <source>
        <dbReference type="Proteomes" id="UP001454036"/>
    </source>
</evidence>
<dbReference type="Gene3D" id="3.40.50.720">
    <property type="entry name" value="NAD(P)-binding Rossmann-like Domain"/>
    <property type="match status" value="1"/>
</dbReference>
<dbReference type="AlphaFoldDB" id="A0AAV3PV01"/>
<evidence type="ECO:0000259" key="3">
    <source>
        <dbReference type="Pfam" id="PF01370"/>
    </source>
</evidence>
<dbReference type="InterPro" id="IPR001509">
    <property type="entry name" value="Epimerase_deHydtase"/>
</dbReference>
<dbReference type="SUPFAM" id="SSF51735">
    <property type="entry name" value="NAD(P)-binding Rossmann-fold domains"/>
    <property type="match status" value="1"/>
</dbReference>
<evidence type="ECO:0000256" key="1">
    <source>
        <dbReference type="ARBA" id="ARBA00022857"/>
    </source>
</evidence>